<keyword evidence="2" id="KW-1185">Reference proteome</keyword>
<evidence type="ECO:0008006" key="3">
    <source>
        <dbReference type="Google" id="ProtNLM"/>
    </source>
</evidence>
<dbReference type="Proteomes" id="UP000581206">
    <property type="component" value="Unassembled WGS sequence"/>
</dbReference>
<dbReference type="InterPro" id="IPR018963">
    <property type="entry name" value="Mycophage_D29_Gp19"/>
</dbReference>
<evidence type="ECO:0000313" key="2">
    <source>
        <dbReference type="Proteomes" id="UP000581206"/>
    </source>
</evidence>
<name>A0A7X6KTW2_9CELL</name>
<organism evidence="1 2">
    <name type="scientific">Cellulomonas denverensis</name>
    <dbReference type="NCBI Taxonomy" id="264297"/>
    <lineage>
        <taxon>Bacteria</taxon>
        <taxon>Bacillati</taxon>
        <taxon>Actinomycetota</taxon>
        <taxon>Actinomycetes</taxon>
        <taxon>Micrococcales</taxon>
        <taxon>Cellulomonadaceae</taxon>
        <taxon>Cellulomonas</taxon>
    </lineage>
</organism>
<sequence>MTYAVLTDVATRLGRPITDTNEVAQVNAWLSDIEALILSRIPDLAAQIADGHPTEAVVKMVEANAVIRKIKNPDGKQNERIDDYSFGLNTDAARGDLFLTDEEWALLEPGSGEGAFTIRPYAADPRRGQWVHPDVWVPAP</sequence>
<proteinExistence type="predicted"/>
<reference evidence="1 2" key="1">
    <citation type="submission" date="2020-04" db="EMBL/GenBank/DDBJ databases">
        <title>MicrobeNet Type strains.</title>
        <authorList>
            <person name="Nicholson A.C."/>
        </authorList>
    </citation>
    <scope>NUCLEOTIDE SEQUENCE [LARGE SCALE GENOMIC DNA]</scope>
    <source>
        <strain evidence="1 2">ATCC BAA-788</strain>
    </source>
</reference>
<dbReference type="RefSeq" id="WP_168629318.1">
    <property type="nucleotide sequence ID" value="NZ_BONL01000033.1"/>
</dbReference>
<comment type="caution">
    <text evidence="1">The sequence shown here is derived from an EMBL/GenBank/DDBJ whole genome shotgun (WGS) entry which is preliminary data.</text>
</comment>
<protein>
    <recommendedName>
        <fullName evidence="3">Phage protein Gp19/Gp15/Gp42</fullName>
    </recommendedName>
</protein>
<gene>
    <name evidence="1" type="ORF">HGA03_05995</name>
</gene>
<accession>A0A7X6KTW2</accession>
<dbReference type="AlphaFoldDB" id="A0A7X6KTW2"/>
<dbReference type="EMBL" id="JAAXOX010000002">
    <property type="protein sequence ID" value="NKY22216.1"/>
    <property type="molecule type" value="Genomic_DNA"/>
</dbReference>
<dbReference type="Pfam" id="PF09355">
    <property type="entry name" value="Phage_Gp19"/>
    <property type="match status" value="1"/>
</dbReference>
<evidence type="ECO:0000313" key="1">
    <source>
        <dbReference type="EMBL" id="NKY22216.1"/>
    </source>
</evidence>